<evidence type="ECO:0000313" key="2">
    <source>
        <dbReference type="EMBL" id="NLR89879.1"/>
    </source>
</evidence>
<dbReference type="Gene3D" id="3.40.630.30">
    <property type="match status" value="1"/>
</dbReference>
<dbReference type="CDD" id="cd04301">
    <property type="entry name" value="NAT_SF"/>
    <property type="match status" value="1"/>
</dbReference>
<proteinExistence type="predicted"/>
<dbReference type="RefSeq" id="WP_168880563.1">
    <property type="nucleotide sequence ID" value="NZ_JABAIL010000001.1"/>
</dbReference>
<evidence type="ECO:0000313" key="3">
    <source>
        <dbReference type="Proteomes" id="UP000585050"/>
    </source>
</evidence>
<dbReference type="GO" id="GO:0016747">
    <property type="term" value="F:acyltransferase activity, transferring groups other than amino-acyl groups"/>
    <property type="evidence" value="ECO:0007669"/>
    <property type="project" value="InterPro"/>
</dbReference>
<organism evidence="2 3">
    <name type="scientific">Flammeovirga agarivorans</name>
    <dbReference type="NCBI Taxonomy" id="2726742"/>
    <lineage>
        <taxon>Bacteria</taxon>
        <taxon>Pseudomonadati</taxon>
        <taxon>Bacteroidota</taxon>
        <taxon>Cytophagia</taxon>
        <taxon>Cytophagales</taxon>
        <taxon>Flammeovirgaceae</taxon>
        <taxon>Flammeovirga</taxon>
    </lineage>
</organism>
<reference evidence="2 3" key="1">
    <citation type="submission" date="2020-04" db="EMBL/GenBank/DDBJ databases">
        <title>Flammeovirga sp. SR4, a novel species isolated from seawater.</title>
        <authorList>
            <person name="Wang X."/>
        </authorList>
    </citation>
    <scope>NUCLEOTIDE SEQUENCE [LARGE SCALE GENOMIC DNA]</scope>
    <source>
        <strain evidence="2 3">SR4</strain>
    </source>
</reference>
<dbReference type="PROSITE" id="PS51186">
    <property type="entry name" value="GNAT"/>
    <property type="match status" value="1"/>
</dbReference>
<accession>A0A7X8SGQ9</accession>
<dbReference type="InterPro" id="IPR016181">
    <property type="entry name" value="Acyl_CoA_acyltransferase"/>
</dbReference>
<sequence length="164" mass="18972">MIQNLSSQHLNAVMELIQNVISKMRSMGIDQWDEQYPTEKDILSDLESSNAYGYFEDNELAGYVIFNQEFDIEYNDIQWLNTTNKFLVMHRLSVDPKFQGKGIAKKITAYGEQLATKNGLTSLRFDAFIGNPISNRMYEKIGYQKLGEVTFRKGVFNCYEKILP</sequence>
<gene>
    <name evidence="2" type="ORF">HGP29_01620</name>
</gene>
<keyword evidence="3" id="KW-1185">Reference proteome</keyword>
<name>A0A7X8SGQ9_9BACT</name>
<dbReference type="SUPFAM" id="SSF55729">
    <property type="entry name" value="Acyl-CoA N-acyltransferases (Nat)"/>
    <property type="match status" value="1"/>
</dbReference>
<keyword evidence="2" id="KW-0808">Transferase</keyword>
<evidence type="ECO:0000259" key="1">
    <source>
        <dbReference type="PROSITE" id="PS51186"/>
    </source>
</evidence>
<dbReference type="Proteomes" id="UP000585050">
    <property type="component" value="Unassembled WGS sequence"/>
</dbReference>
<dbReference type="EMBL" id="JABAIL010000001">
    <property type="protein sequence ID" value="NLR89879.1"/>
    <property type="molecule type" value="Genomic_DNA"/>
</dbReference>
<dbReference type="InterPro" id="IPR000182">
    <property type="entry name" value="GNAT_dom"/>
</dbReference>
<dbReference type="Pfam" id="PF00583">
    <property type="entry name" value="Acetyltransf_1"/>
    <property type="match status" value="1"/>
</dbReference>
<dbReference type="AlphaFoldDB" id="A0A7X8SGQ9"/>
<comment type="caution">
    <text evidence="2">The sequence shown here is derived from an EMBL/GenBank/DDBJ whole genome shotgun (WGS) entry which is preliminary data.</text>
</comment>
<feature type="domain" description="N-acetyltransferase" evidence="1">
    <location>
        <begin position="1"/>
        <end position="164"/>
    </location>
</feature>
<protein>
    <submittedName>
        <fullName evidence="2">GNAT family N-acetyltransferase</fullName>
    </submittedName>
</protein>